<gene>
    <name evidence="1" type="ORF">FOYG_17519</name>
</gene>
<sequence length="288" mass="31764">MSQQSQVKVQLLFVPGCPLVAKVRSTLNDCLAKTHPHITVEELVRDYHSPTLLVNGFDVTGQPQTEVGQTRYRLDVPNEEQIFAAIRGLPVLSYDDATEAEVEVAAFQILLRTGERVKAESVSEEMRKKLDEVTADLKALQCKGHVQLDSEGLIVGAGGLSSIPTKHELSVDGRRFWAWCAFDVIGIFGALQASGFAISVDPSTMGKLVINFVRGVPHETELKVFMADRPAGRSVCHDWCWKVNFFSSKSSAEAWTKANRITGSLISVENLMAAARQAWSRHGTQRKN</sequence>
<dbReference type="Proteomes" id="UP000030753">
    <property type="component" value="Unassembled WGS sequence"/>
</dbReference>
<evidence type="ECO:0000313" key="1">
    <source>
        <dbReference type="EMBL" id="EWY79306.1"/>
    </source>
</evidence>
<reference evidence="1 2" key="1">
    <citation type="submission" date="2011-06" db="EMBL/GenBank/DDBJ databases">
        <title>The Genome Sequence of Fusarium oxysporum FOSC 3-a.</title>
        <authorList>
            <consortium name="The Broad Institute Genome Sequencing Platform"/>
            <person name="Ma L.-J."/>
            <person name="Gale L.R."/>
            <person name="Schwartz D.C."/>
            <person name="Zhou S."/>
            <person name="Corby-Kistler H."/>
            <person name="Young S.K."/>
            <person name="Zeng Q."/>
            <person name="Gargeya S."/>
            <person name="Fitzgerald M."/>
            <person name="Haas B."/>
            <person name="Abouelleil A."/>
            <person name="Alvarado L."/>
            <person name="Arachchi H.M."/>
            <person name="Berlin A."/>
            <person name="Brown A."/>
            <person name="Chapman S.B."/>
            <person name="Chen Z."/>
            <person name="Dunbar C."/>
            <person name="Freedman E."/>
            <person name="Gearin G."/>
            <person name="Gellesch M."/>
            <person name="Goldberg J."/>
            <person name="Griggs A."/>
            <person name="Gujja S."/>
            <person name="Heiman D."/>
            <person name="Howarth C."/>
            <person name="Larson L."/>
            <person name="Lui A."/>
            <person name="MacDonald P.J.P."/>
            <person name="Mehta T."/>
            <person name="Montmayeur A."/>
            <person name="Murphy C."/>
            <person name="Neiman D."/>
            <person name="Pearson M."/>
            <person name="Priest M."/>
            <person name="Roberts A."/>
            <person name="Saif S."/>
            <person name="Shea T."/>
            <person name="Shenoy N."/>
            <person name="Sisk P."/>
            <person name="Stolte C."/>
            <person name="Sykes S."/>
            <person name="Wortman J."/>
            <person name="Nusbaum C."/>
            <person name="Birren B."/>
        </authorList>
    </citation>
    <scope>NUCLEOTIDE SEQUENCE [LARGE SCALE GENOMIC DNA]</scope>
    <source>
        <strain evidence="2">FOSC 3-a</strain>
    </source>
</reference>
<dbReference type="InterPro" id="IPR053717">
    <property type="entry name" value="MerB_lyase_sf"/>
</dbReference>
<dbReference type="Gene3D" id="3.30.450.410">
    <property type="match status" value="1"/>
</dbReference>
<name>W9HGI9_FUSOX</name>
<protein>
    <recommendedName>
        <fullName evidence="3">Alkylmercury lyase</fullName>
    </recommendedName>
</protein>
<accession>W9HGI9</accession>
<dbReference type="PRINTS" id="PR01699">
    <property type="entry name" value="ORGNOHGLYASE"/>
</dbReference>
<dbReference type="GO" id="GO:0018836">
    <property type="term" value="F:alkylmercury lyase activity"/>
    <property type="evidence" value="ECO:0007669"/>
    <property type="project" value="InterPro"/>
</dbReference>
<evidence type="ECO:0008006" key="3">
    <source>
        <dbReference type="Google" id="ProtNLM"/>
    </source>
</evidence>
<dbReference type="SUPFAM" id="SSF160387">
    <property type="entry name" value="NosL/MerB-like"/>
    <property type="match status" value="1"/>
</dbReference>
<organism evidence="1 2">
    <name type="scientific">Fusarium oxysporum NRRL 32931</name>
    <dbReference type="NCBI Taxonomy" id="660029"/>
    <lineage>
        <taxon>Eukaryota</taxon>
        <taxon>Fungi</taxon>
        <taxon>Dikarya</taxon>
        <taxon>Ascomycota</taxon>
        <taxon>Pezizomycotina</taxon>
        <taxon>Sordariomycetes</taxon>
        <taxon>Hypocreomycetidae</taxon>
        <taxon>Hypocreales</taxon>
        <taxon>Nectriaceae</taxon>
        <taxon>Fusarium</taxon>
        <taxon>Fusarium oxysporum species complex</taxon>
    </lineage>
</organism>
<proteinExistence type="predicted"/>
<evidence type="ECO:0000313" key="2">
    <source>
        <dbReference type="Proteomes" id="UP000030753"/>
    </source>
</evidence>
<dbReference type="InterPro" id="IPR004927">
    <property type="entry name" value="MerB"/>
</dbReference>
<dbReference type="EMBL" id="JH717881">
    <property type="protein sequence ID" value="EWY79306.1"/>
    <property type="molecule type" value="Genomic_DNA"/>
</dbReference>
<dbReference type="Pfam" id="PF03243">
    <property type="entry name" value="MerB"/>
    <property type="match status" value="1"/>
</dbReference>
<dbReference type="HOGENOM" id="CLU_876716_0_0_1"/>
<dbReference type="AlphaFoldDB" id="W9HGI9"/>